<protein>
    <submittedName>
        <fullName evidence="2">Uncharacterized protein</fullName>
    </submittedName>
</protein>
<sequence length="131" mass="13147">MAINAVRAASVMCAGIMGVSAVLGSSAAAHAAPAGLARPTAAAAAPNIDIQKDWGGVTFLLNQAETRRIGGGSAIGGAVLGVLGGPLTAAALGIGAVSVMEMASSGYCLNVRYSWASLVTHQPQRVWWRKC</sequence>
<gene>
    <name evidence="2" type="ORF">G6045_37800</name>
</gene>
<name>A0A6G4XXF8_9ACTN</name>
<feature type="signal peptide" evidence="1">
    <location>
        <begin position="1"/>
        <end position="31"/>
    </location>
</feature>
<evidence type="ECO:0000313" key="3">
    <source>
        <dbReference type="Proteomes" id="UP000481109"/>
    </source>
</evidence>
<keyword evidence="1" id="KW-0732">Signal</keyword>
<feature type="chain" id="PRO_5026250855" evidence="1">
    <location>
        <begin position="32"/>
        <end position="131"/>
    </location>
</feature>
<accession>A0A6G4XXF8</accession>
<reference evidence="2 3" key="1">
    <citation type="submission" date="2020-02" db="EMBL/GenBank/DDBJ databases">
        <title>Whole-genome analyses of novel actinobacteria.</title>
        <authorList>
            <person name="Sahin N."/>
            <person name="Tokatli A."/>
        </authorList>
    </citation>
    <scope>NUCLEOTIDE SEQUENCE [LARGE SCALE GENOMIC DNA]</scope>
    <source>
        <strain evidence="2 3">YC504</strain>
    </source>
</reference>
<comment type="caution">
    <text evidence="2">The sequence shown here is derived from an EMBL/GenBank/DDBJ whole genome shotgun (WGS) entry which is preliminary data.</text>
</comment>
<proteinExistence type="predicted"/>
<organism evidence="2 3">
    <name type="scientific">Streptomyces mesophilus</name>
    <dbReference type="NCBI Taxonomy" id="1775132"/>
    <lineage>
        <taxon>Bacteria</taxon>
        <taxon>Bacillati</taxon>
        <taxon>Actinomycetota</taxon>
        <taxon>Actinomycetes</taxon>
        <taxon>Kitasatosporales</taxon>
        <taxon>Streptomycetaceae</taxon>
        <taxon>Streptomyces</taxon>
    </lineage>
</organism>
<evidence type="ECO:0000313" key="2">
    <source>
        <dbReference type="EMBL" id="NGO81374.1"/>
    </source>
</evidence>
<dbReference type="AlphaFoldDB" id="A0A6G4XXF8"/>
<dbReference type="RefSeq" id="WP_165336772.1">
    <property type="nucleotide sequence ID" value="NZ_JAAKZW010000318.1"/>
</dbReference>
<keyword evidence="3" id="KW-1185">Reference proteome</keyword>
<evidence type="ECO:0000256" key="1">
    <source>
        <dbReference type="SAM" id="SignalP"/>
    </source>
</evidence>
<dbReference type="EMBL" id="JAAKZW010000318">
    <property type="protein sequence ID" value="NGO81374.1"/>
    <property type="molecule type" value="Genomic_DNA"/>
</dbReference>
<dbReference type="Proteomes" id="UP000481109">
    <property type="component" value="Unassembled WGS sequence"/>
</dbReference>